<dbReference type="InterPro" id="IPR003779">
    <property type="entry name" value="CMD-like"/>
</dbReference>
<accession>A0A560KIQ7</accession>
<dbReference type="Gene3D" id="1.20.1290.10">
    <property type="entry name" value="AhpD-like"/>
    <property type="match status" value="1"/>
</dbReference>
<evidence type="ECO:0000259" key="1">
    <source>
        <dbReference type="Pfam" id="PF02627"/>
    </source>
</evidence>
<dbReference type="AlphaFoldDB" id="A0A560KIQ7"/>
<comment type="caution">
    <text evidence="2">The sequence shown here is derived from an EMBL/GenBank/DDBJ whole genome shotgun (WGS) entry which is preliminary data.</text>
</comment>
<keyword evidence="2" id="KW-0575">Peroxidase</keyword>
<dbReference type="RefSeq" id="WP_145609013.1">
    <property type="nucleotide sequence ID" value="NZ_VITV01000001.1"/>
</dbReference>
<reference evidence="2 3" key="1">
    <citation type="submission" date="2019-06" db="EMBL/GenBank/DDBJ databases">
        <title>Genomic Encyclopedia of Type Strains, Phase IV (KMG-V): Genome sequencing to study the core and pangenomes of soil and plant-associated prokaryotes.</title>
        <authorList>
            <person name="Whitman W."/>
        </authorList>
    </citation>
    <scope>NUCLEOTIDE SEQUENCE [LARGE SCALE GENOMIC DNA]</scope>
    <source>
        <strain evidence="2 3">BR 12005</strain>
    </source>
</reference>
<gene>
    <name evidence="2" type="ORF">FBZ87_101796</name>
</gene>
<evidence type="ECO:0000313" key="2">
    <source>
        <dbReference type="EMBL" id="TWB83082.1"/>
    </source>
</evidence>
<proteinExistence type="predicted"/>
<dbReference type="Pfam" id="PF02627">
    <property type="entry name" value="CMD"/>
    <property type="match status" value="1"/>
</dbReference>
<name>A0A560KIQ7_9PROT</name>
<sequence length="182" mass="19723">MARIPTPSVEEAPARSRPLLAEVDQRLGAIPNFYRVVSNSPAALEAVLGFQATLQGGALDGLITERIAITVAEVNGCDYCLSAQTYRTRKAGVLDDAEITANRNGASNDITVDAALRFAKKLARERGHVTERDVDDVKRAGYSDAEIVEIVAHVALNVFTNFINEALKTEIDFPKVGTRRPT</sequence>
<dbReference type="Proteomes" id="UP000320516">
    <property type="component" value="Unassembled WGS sequence"/>
</dbReference>
<dbReference type="GO" id="GO:0051920">
    <property type="term" value="F:peroxiredoxin activity"/>
    <property type="evidence" value="ECO:0007669"/>
    <property type="project" value="InterPro"/>
</dbReference>
<dbReference type="PANTHER" id="PTHR35446:SF3">
    <property type="entry name" value="CMD DOMAIN-CONTAINING PROTEIN"/>
    <property type="match status" value="1"/>
</dbReference>
<protein>
    <submittedName>
        <fullName evidence="2">Putative peroxidase-related enzyme</fullName>
    </submittedName>
</protein>
<organism evidence="2 3">
    <name type="scientific">Nitrospirillum amazonense</name>
    <dbReference type="NCBI Taxonomy" id="28077"/>
    <lineage>
        <taxon>Bacteria</taxon>
        <taxon>Pseudomonadati</taxon>
        <taxon>Pseudomonadota</taxon>
        <taxon>Alphaproteobacteria</taxon>
        <taxon>Rhodospirillales</taxon>
        <taxon>Azospirillaceae</taxon>
        <taxon>Nitrospirillum</taxon>
    </lineage>
</organism>
<dbReference type="InterPro" id="IPR004675">
    <property type="entry name" value="AhpD_core"/>
</dbReference>
<feature type="domain" description="Carboxymuconolactone decarboxylase-like" evidence="1">
    <location>
        <begin position="41"/>
        <end position="97"/>
    </location>
</feature>
<dbReference type="PANTHER" id="PTHR35446">
    <property type="entry name" value="SI:CH211-175M2.5"/>
    <property type="match status" value="1"/>
</dbReference>
<evidence type="ECO:0000313" key="3">
    <source>
        <dbReference type="Proteomes" id="UP000320516"/>
    </source>
</evidence>
<keyword evidence="2" id="KW-0560">Oxidoreductase</keyword>
<dbReference type="EMBL" id="VITV01000001">
    <property type="protein sequence ID" value="TWB83082.1"/>
    <property type="molecule type" value="Genomic_DNA"/>
</dbReference>
<dbReference type="InterPro" id="IPR029032">
    <property type="entry name" value="AhpD-like"/>
</dbReference>
<dbReference type="SUPFAM" id="SSF69118">
    <property type="entry name" value="AhpD-like"/>
    <property type="match status" value="1"/>
</dbReference>
<dbReference type="NCBIfam" id="TIGR00778">
    <property type="entry name" value="ahpD_dom"/>
    <property type="match status" value="1"/>
</dbReference>